<evidence type="ECO:0000313" key="2">
    <source>
        <dbReference type="Proteomes" id="UP001634394"/>
    </source>
</evidence>
<name>A0ABD3USK0_SINWO</name>
<dbReference type="Proteomes" id="UP001634394">
    <property type="component" value="Unassembled WGS sequence"/>
</dbReference>
<evidence type="ECO:0008006" key="3">
    <source>
        <dbReference type="Google" id="ProtNLM"/>
    </source>
</evidence>
<dbReference type="Pfam" id="PF05186">
    <property type="entry name" value="Dpy-30"/>
    <property type="match status" value="1"/>
</dbReference>
<gene>
    <name evidence="1" type="ORF">ACJMK2_016098</name>
</gene>
<organism evidence="1 2">
    <name type="scientific">Sinanodonta woodiana</name>
    <name type="common">Chinese pond mussel</name>
    <name type="synonym">Anodonta woodiana</name>
    <dbReference type="NCBI Taxonomy" id="1069815"/>
    <lineage>
        <taxon>Eukaryota</taxon>
        <taxon>Metazoa</taxon>
        <taxon>Spiralia</taxon>
        <taxon>Lophotrochozoa</taxon>
        <taxon>Mollusca</taxon>
        <taxon>Bivalvia</taxon>
        <taxon>Autobranchia</taxon>
        <taxon>Heteroconchia</taxon>
        <taxon>Palaeoheterodonta</taxon>
        <taxon>Unionida</taxon>
        <taxon>Unionoidea</taxon>
        <taxon>Unionidae</taxon>
        <taxon>Unioninae</taxon>
        <taxon>Sinanodonta</taxon>
    </lineage>
</organism>
<dbReference type="AlphaFoldDB" id="A0ABD3USK0"/>
<protein>
    <recommendedName>
        <fullName evidence="3">DPY30 domain-containing protein 2</fullName>
    </recommendedName>
</protein>
<comment type="caution">
    <text evidence="1">The sequence shown here is derived from an EMBL/GenBank/DDBJ whole genome shotgun (WGS) entry which is preliminary data.</text>
</comment>
<sequence>MNGRDYADYVKQQLGDCLANAIVDLLYKLPADPIEHLAFWLYKYRKREPPVKYEAAMKEIRSHQSIQKQEGVAGEECLSTQVLSNNANKEAVEEKFIVTNQTVHEEDCDVFSTIGDIFDEEDVV</sequence>
<dbReference type="EMBL" id="JBJQND010000015">
    <property type="protein sequence ID" value="KAL3852464.1"/>
    <property type="molecule type" value="Genomic_DNA"/>
</dbReference>
<reference evidence="1 2" key="1">
    <citation type="submission" date="2024-11" db="EMBL/GenBank/DDBJ databases">
        <title>Chromosome-level genome assembly of the freshwater bivalve Anodonta woodiana.</title>
        <authorList>
            <person name="Chen X."/>
        </authorList>
    </citation>
    <scope>NUCLEOTIDE SEQUENCE [LARGE SCALE GENOMIC DNA]</scope>
    <source>
        <strain evidence="1">MN2024</strain>
        <tissue evidence="1">Gills</tissue>
    </source>
</reference>
<evidence type="ECO:0000313" key="1">
    <source>
        <dbReference type="EMBL" id="KAL3852464.1"/>
    </source>
</evidence>
<proteinExistence type="predicted"/>
<dbReference type="CDD" id="cd22966">
    <property type="entry name" value="DD_DYDC-like"/>
    <property type="match status" value="1"/>
</dbReference>
<dbReference type="InterPro" id="IPR049630">
    <property type="entry name" value="DYDC-like_DD"/>
</dbReference>
<accession>A0ABD3USK0</accession>
<dbReference type="InterPro" id="IPR007858">
    <property type="entry name" value="Dpy-30_motif"/>
</dbReference>
<keyword evidence="2" id="KW-1185">Reference proteome</keyword>